<keyword evidence="11" id="KW-1185">Reference proteome</keyword>
<evidence type="ECO:0000259" key="9">
    <source>
        <dbReference type="Pfam" id="PF00266"/>
    </source>
</evidence>
<dbReference type="OrthoDB" id="9808002at2"/>
<evidence type="ECO:0000256" key="7">
    <source>
        <dbReference type="ARBA" id="ARBA00023014"/>
    </source>
</evidence>
<dbReference type="Gene3D" id="3.40.640.10">
    <property type="entry name" value="Type I PLP-dependent aspartate aminotransferase-like (Major domain)"/>
    <property type="match status" value="1"/>
</dbReference>
<comment type="caution">
    <text evidence="10">The sequence shown here is derived from an EMBL/GenBank/DDBJ whole genome shotgun (WGS) entry which is preliminary data.</text>
</comment>
<comment type="similarity">
    <text evidence="2">Belongs to the class-V pyridoxal-phosphate-dependent aminotransferase family. NifS/IscS subfamily.</text>
</comment>
<name>A0A370FCR0_9BURK</name>
<evidence type="ECO:0000313" key="11">
    <source>
        <dbReference type="Proteomes" id="UP000255265"/>
    </source>
</evidence>
<organism evidence="10 11">
    <name type="scientific">Pseudacidovorax intermedius</name>
    <dbReference type="NCBI Taxonomy" id="433924"/>
    <lineage>
        <taxon>Bacteria</taxon>
        <taxon>Pseudomonadati</taxon>
        <taxon>Pseudomonadota</taxon>
        <taxon>Betaproteobacteria</taxon>
        <taxon>Burkholderiales</taxon>
        <taxon>Comamonadaceae</taxon>
        <taxon>Pseudacidovorax</taxon>
    </lineage>
</organism>
<dbReference type="InterPro" id="IPR015422">
    <property type="entry name" value="PyrdxlP-dep_Trfase_small"/>
</dbReference>
<dbReference type="Gene3D" id="3.90.1150.10">
    <property type="entry name" value="Aspartate Aminotransferase, domain 1"/>
    <property type="match status" value="1"/>
</dbReference>
<keyword evidence="3" id="KW-0808">Transferase</keyword>
<dbReference type="GO" id="GO:0031071">
    <property type="term" value="F:cysteine desulfurase activity"/>
    <property type="evidence" value="ECO:0007669"/>
    <property type="project" value="UniProtKB-EC"/>
</dbReference>
<dbReference type="Pfam" id="PF00266">
    <property type="entry name" value="Aminotran_5"/>
    <property type="match status" value="1"/>
</dbReference>
<dbReference type="GO" id="GO:0046872">
    <property type="term" value="F:metal ion binding"/>
    <property type="evidence" value="ECO:0007669"/>
    <property type="project" value="UniProtKB-KW"/>
</dbReference>
<evidence type="ECO:0000256" key="5">
    <source>
        <dbReference type="ARBA" id="ARBA00022898"/>
    </source>
</evidence>
<feature type="domain" description="Aminotransferase class V" evidence="9">
    <location>
        <begin position="3"/>
        <end position="367"/>
    </location>
</feature>
<comment type="cofactor">
    <cofactor evidence="1">
        <name>pyridoxal 5'-phosphate</name>
        <dbReference type="ChEBI" id="CHEBI:597326"/>
    </cofactor>
</comment>
<evidence type="ECO:0000256" key="4">
    <source>
        <dbReference type="ARBA" id="ARBA00022723"/>
    </source>
</evidence>
<dbReference type="PIRSF" id="PIRSF005572">
    <property type="entry name" value="NifS"/>
    <property type="match status" value="1"/>
</dbReference>
<keyword evidence="7" id="KW-0411">Iron-sulfur</keyword>
<reference evidence="10 11" key="1">
    <citation type="submission" date="2018-07" db="EMBL/GenBank/DDBJ databases">
        <title>Genomic Encyclopedia of Type Strains, Phase IV (KMG-IV): sequencing the most valuable type-strain genomes for metagenomic binning, comparative biology and taxonomic classification.</title>
        <authorList>
            <person name="Goeker M."/>
        </authorList>
    </citation>
    <scope>NUCLEOTIDE SEQUENCE [LARGE SCALE GENOMIC DNA]</scope>
    <source>
        <strain evidence="10 11">DSM 21352</strain>
    </source>
</reference>
<evidence type="ECO:0000256" key="3">
    <source>
        <dbReference type="ARBA" id="ARBA00022679"/>
    </source>
</evidence>
<evidence type="ECO:0000313" key="10">
    <source>
        <dbReference type="EMBL" id="RDI23482.1"/>
    </source>
</evidence>
<dbReference type="SUPFAM" id="SSF53383">
    <property type="entry name" value="PLP-dependent transferases"/>
    <property type="match status" value="1"/>
</dbReference>
<evidence type="ECO:0000256" key="6">
    <source>
        <dbReference type="ARBA" id="ARBA00023004"/>
    </source>
</evidence>
<comment type="catalytic activity">
    <reaction evidence="8">
        <text>(sulfur carrier)-H + L-cysteine = (sulfur carrier)-SH + L-alanine</text>
        <dbReference type="Rhea" id="RHEA:43892"/>
        <dbReference type="Rhea" id="RHEA-COMP:14737"/>
        <dbReference type="Rhea" id="RHEA-COMP:14739"/>
        <dbReference type="ChEBI" id="CHEBI:29917"/>
        <dbReference type="ChEBI" id="CHEBI:35235"/>
        <dbReference type="ChEBI" id="CHEBI:57972"/>
        <dbReference type="ChEBI" id="CHEBI:64428"/>
        <dbReference type="EC" id="2.8.1.7"/>
    </reaction>
</comment>
<dbReference type="InterPro" id="IPR015424">
    <property type="entry name" value="PyrdxlP-dep_Trfase"/>
</dbReference>
<protein>
    <submittedName>
        <fullName evidence="10">Cysteine desulfurase</fullName>
    </submittedName>
</protein>
<evidence type="ECO:0000256" key="1">
    <source>
        <dbReference type="ARBA" id="ARBA00001933"/>
    </source>
</evidence>
<dbReference type="PANTHER" id="PTHR11601:SF34">
    <property type="entry name" value="CYSTEINE DESULFURASE"/>
    <property type="match status" value="1"/>
</dbReference>
<dbReference type="PANTHER" id="PTHR11601">
    <property type="entry name" value="CYSTEINE DESULFURYLASE FAMILY MEMBER"/>
    <property type="match status" value="1"/>
</dbReference>
<dbReference type="AlphaFoldDB" id="A0A370FCR0"/>
<keyword evidence="4" id="KW-0479">Metal-binding</keyword>
<dbReference type="GO" id="GO:0051536">
    <property type="term" value="F:iron-sulfur cluster binding"/>
    <property type="evidence" value="ECO:0007669"/>
    <property type="project" value="UniProtKB-KW"/>
</dbReference>
<evidence type="ECO:0000256" key="8">
    <source>
        <dbReference type="ARBA" id="ARBA00050776"/>
    </source>
</evidence>
<dbReference type="RefSeq" id="WP_114803510.1">
    <property type="nucleotide sequence ID" value="NZ_QQAV01000006.1"/>
</dbReference>
<proteinExistence type="inferred from homology"/>
<dbReference type="InterPro" id="IPR000192">
    <property type="entry name" value="Aminotrans_V_dom"/>
</dbReference>
<dbReference type="Proteomes" id="UP000255265">
    <property type="component" value="Unassembled WGS sequence"/>
</dbReference>
<accession>A0A370FCR0</accession>
<keyword evidence="5" id="KW-0663">Pyridoxal phosphate</keyword>
<dbReference type="InterPro" id="IPR015421">
    <property type="entry name" value="PyrdxlP-dep_Trfase_major"/>
</dbReference>
<sequence>MTIYLDHNATTAPAPEVLSAMWPVYERLWANASSQHAPGQDARRALAAARATVARVLRCKPAEVIFTSGATEANHLAVRGLLAAAPAGRTRVLFSAVEHAGHLRLARALAEAGVPVELLPVLPDGRLDLQAAAERIGPDVALVSLMAANNETGLLMPVAEVAALAGAAGARLHVDATQYVGKLPFGFDACGADAVSFSAHKFHGPKGVGALLLRQGVPFSPQTLGSQERGRRGGTENLPGIVGLAAALERLGDDAAMQAEAARQAELRDTLETGLMAALPGAVHVWGRGLPRLPGTSYLRVGCLSAEVLLQRLERLGIAASAGAACSSGGSEPSHVLRAMGVPADEALAAVRLSLGQGSQAPDIHALLAGLPRLLRPLLQEAQAAAA</sequence>
<dbReference type="Gene3D" id="1.10.260.50">
    <property type="match status" value="1"/>
</dbReference>
<gene>
    <name evidence="10" type="ORF">DFR41_106188</name>
</gene>
<dbReference type="InterPro" id="IPR016454">
    <property type="entry name" value="Cysteine_dSase"/>
</dbReference>
<dbReference type="EMBL" id="QQAV01000006">
    <property type="protein sequence ID" value="RDI23482.1"/>
    <property type="molecule type" value="Genomic_DNA"/>
</dbReference>
<keyword evidence="6" id="KW-0408">Iron</keyword>
<evidence type="ECO:0000256" key="2">
    <source>
        <dbReference type="ARBA" id="ARBA00006490"/>
    </source>
</evidence>